<evidence type="ECO:0000259" key="4">
    <source>
        <dbReference type="Pfam" id="PF01568"/>
    </source>
</evidence>
<dbReference type="EMBL" id="DYWI01000081">
    <property type="protein sequence ID" value="HJF65397.1"/>
    <property type="molecule type" value="Genomic_DNA"/>
</dbReference>
<dbReference type="InterPro" id="IPR006657">
    <property type="entry name" value="MoPterin_dinucl-bd_dom"/>
</dbReference>
<dbReference type="GO" id="GO:0046872">
    <property type="term" value="F:metal ion binding"/>
    <property type="evidence" value="ECO:0007669"/>
    <property type="project" value="UniProtKB-KW"/>
</dbReference>
<evidence type="ECO:0000256" key="2">
    <source>
        <dbReference type="ARBA" id="ARBA00022723"/>
    </source>
</evidence>
<name>A0A9D2UWM1_9ACTN</name>
<dbReference type="InterPro" id="IPR009010">
    <property type="entry name" value="Asp_de-COase-like_dom_sf"/>
</dbReference>
<dbReference type="Pfam" id="PF01568">
    <property type="entry name" value="Molydop_binding"/>
    <property type="match status" value="1"/>
</dbReference>
<dbReference type="InterPro" id="IPR037949">
    <property type="entry name" value="MopB_CT_Acetylene-hydratase"/>
</dbReference>
<proteinExistence type="inferred from homology"/>
<dbReference type="Gene3D" id="2.40.40.20">
    <property type="match status" value="1"/>
</dbReference>
<keyword evidence="2" id="KW-0479">Metal-binding</keyword>
<dbReference type="Proteomes" id="UP000786989">
    <property type="component" value="Unassembled WGS sequence"/>
</dbReference>
<dbReference type="InterPro" id="IPR006656">
    <property type="entry name" value="Mopterin_OxRdtase"/>
</dbReference>
<dbReference type="CDD" id="cd02781">
    <property type="entry name" value="MopB_CT_Acetylene-hydratase"/>
    <property type="match status" value="1"/>
</dbReference>
<reference evidence="5" key="1">
    <citation type="journal article" date="2021" name="PeerJ">
        <title>Extensive microbial diversity within the chicken gut microbiome revealed by metagenomics and culture.</title>
        <authorList>
            <person name="Gilroy R."/>
            <person name="Ravi A."/>
            <person name="Getino M."/>
            <person name="Pursley I."/>
            <person name="Horton D.L."/>
            <person name="Alikhan N.F."/>
            <person name="Baker D."/>
            <person name="Gharbi K."/>
            <person name="Hall N."/>
            <person name="Watson M."/>
            <person name="Adriaenssens E.M."/>
            <person name="Foster-Nyarko E."/>
            <person name="Jarju S."/>
            <person name="Secka A."/>
            <person name="Antonio M."/>
            <person name="Oren A."/>
            <person name="Chaudhuri R.R."/>
            <person name="La Ragione R."/>
            <person name="Hildebrand F."/>
            <person name="Pallen M.J."/>
        </authorList>
    </citation>
    <scope>NUCLEOTIDE SEQUENCE</scope>
    <source>
        <strain evidence="5">ChiGjej6B6-11269</strain>
    </source>
</reference>
<feature type="domain" description="Molybdopterin oxidoreductase" evidence="3">
    <location>
        <begin position="36"/>
        <end position="387"/>
    </location>
</feature>
<dbReference type="AlphaFoldDB" id="A0A9D2UWM1"/>
<comment type="similarity">
    <text evidence="1">Belongs to the prokaryotic molybdopterin-containing oxidoreductase family.</text>
</comment>
<accession>A0A9D2UWM1</accession>
<evidence type="ECO:0000256" key="1">
    <source>
        <dbReference type="ARBA" id="ARBA00010312"/>
    </source>
</evidence>
<dbReference type="Pfam" id="PF00384">
    <property type="entry name" value="Molybdopterin"/>
    <property type="match status" value="1"/>
</dbReference>
<protein>
    <submittedName>
        <fullName evidence="5">Molybdopterin-dependent oxidoreductase</fullName>
    </submittedName>
</protein>
<dbReference type="Gene3D" id="3.40.228.10">
    <property type="entry name" value="Dimethylsulfoxide Reductase, domain 2"/>
    <property type="match status" value="1"/>
</dbReference>
<comment type="caution">
    <text evidence="5">The sequence shown here is derived from an EMBL/GenBank/DDBJ whole genome shotgun (WGS) entry which is preliminary data.</text>
</comment>
<feature type="domain" description="Molybdopterin dinucleotide-binding" evidence="4">
    <location>
        <begin position="491"/>
        <end position="592"/>
    </location>
</feature>
<dbReference type="PANTHER" id="PTHR43742">
    <property type="entry name" value="TRIMETHYLAMINE-N-OXIDE REDUCTASE"/>
    <property type="match status" value="1"/>
</dbReference>
<dbReference type="GO" id="GO:0018818">
    <property type="term" value="F:acetylene hydratase activity"/>
    <property type="evidence" value="ECO:0007669"/>
    <property type="project" value="InterPro"/>
</dbReference>
<evidence type="ECO:0000313" key="6">
    <source>
        <dbReference type="Proteomes" id="UP000786989"/>
    </source>
</evidence>
<sequence length="633" mass="70829">WRFFNQWGSPNILSLGKNCGQANTLVECAMYGWDSLGMVSGVEKSRTIVLWGANPPESAPVKWNVMRACQLRGARIVVVDSRYSEAASYADLWLQPRPCTDGALGWGVIHVLIEEGLYDKEFVDEWCTGFDEVAKKAERYNPATVSEITGVAADDIVKFARWYADGPTNYTWSLSQCHFGDGAGYAATYTQAVIRAITGNIDREGGNVLTAPLPSEVDWYGALCWDALESHLRAGDRDSVSASDFPVCSKASLFRYNEAIRHAWGQGYGCPLYFLYPTARGIYDAILDEKPYAIRALFVQGGNPLVTLAGARRCYEAMEQVDLLVGMDFFMTPSMAMCDYVLPAASWIERPHLMTYWGVSSVCIAYDQPMPPLYDRRDDYFLWKELACRVGLSERFEWPDTLEGMYDLMLRPSGMALHELASMPEHSIANETGRVFERYAKGGRGFGTPSGKCELAPSLLAAAGLDPVPDYVPAPISHERAPELARDYPLTMITGSRVRPYWHASYRELKSIRWRHELPELQIHPETARTYGIIDGGTVCVETPWGTVRQKARVTATVQPDVVHAEAFWYYPEQSPCAPQLCGVWDSNINAVLPDDHVFCDFAGDLPLRGTLCRVYRADEPLDYTLPDYAQML</sequence>
<gene>
    <name evidence="5" type="ORF">K8U77_04675</name>
</gene>
<dbReference type="SUPFAM" id="SSF53706">
    <property type="entry name" value="Formate dehydrogenase/DMSO reductase, domains 1-3"/>
    <property type="match status" value="1"/>
</dbReference>
<organism evidence="5 6">
    <name type="scientific">Slackia equolifaciens</name>
    <dbReference type="NCBI Taxonomy" id="498718"/>
    <lineage>
        <taxon>Bacteria</taxon>
        <taxon>Bacillati</taxon>
        <taxon>Actinomycetota</taxon>
        <taxon>Coriobacteriia</taxon>
        <taxon>Eggerthellales</taxon>
        <taxon>Eggerthellaceae</taxon>
        <taxon>Slackia</taxon>
    </lineage>
</organism>
<evidence type="ECO:0000313" key="5">
    <source>
        <dbReference type="EMBL" id="HJF65397.1"/>
    </source>
</evidence>
<reference evidence="5" key="2">
    <citation type="submission" date="2021-09" db="EMBL/GenBank/DDBJ databases">
        <authorList>
            <person name="Gilroy R."/>
        </authorList>
    </citation>
    <scope>NUCLEOTIDE SEQUENCE</scope>
    <source>
        <strain evidence="5">ChiGjej6B6-11269</strain>
    </source>
</reference>
<dbReference type="GO" id="GO:0016491">
    <property type="term" value="F:oxidoreductase activity"/>
    <property type="evidence" value="ECO:0007669"/>
    <property type="project" value="InterPro"/>
</dbReference>
<feature type="non-terminal residue" evidence="5">
    <location>
        <position position="1"/>
    </location>
</feature>
<dbReference type="Gene3D" id="3.40.50.740">
    <property type="match status" value="1"/>
</dbReference>
<dbReference type="GO" id="GO:0043546">
    <property type="term" value="F:molybdopterin cofactor binding"/>
    <property type="evidence" value="ECO:0007669"/>
    <property type="project" value="InterPro"/>
</dbReference>
<dbReference type="InterPro" id="IPR050612">
    <property type="entry name" value="Prok_Mopterin_Oxidored"/>
</dbReference>
<evidence type="ECO:0000259" key="3">
    <source>
        <dbReference type="Pfam" id="PF00384"/>
    </source>
</evidence>
<dbReference type="SUPFAM" id="SSF50692">
    <property type="entry name" value="ADC-like"/>
    <property type="match status" value="1"/>
</dbReference>